<comment type="caution">
    <text evidence="10">The sequence shown here is derived from an EMBL/GenBank/DDBJ whole genome shotgun (WGS) entry which is preliminary data.</text>
</comment>
<keyword evidence="4 7" id="KW-0812">Transmembrane</keyword>
<evidence type="ECO:0000259" key="8">
    <source>
        <dbReference type="PROSITE" id="PS50928"/>
    </source>
</evidence>
<organism evidence="10 11">
    <name type="scientific">Candidatus Segetimicrobium genomatis</name>
    <dbReference type="NCBI Taxonomy" id="2569760"/>
    <lineage>
        <taxon>Bacteria</taxon>
        <taxon>Bacillati</taxon>
        <taxon>Candidatus Sysuimicrobiota</taxon>
        <taxon>Candidatus Sysuimicrobiia</taxon>
        <taxon>Candidatus Sysuimicrobiales</taxon>
        <taxon>Candidatus Segetimicrobiaceae</taxon>
        <taxon>Candidatus Segetimicrobium</taxon>
    </lineage>
</organism>
<gene>
    <name evidence="10" type="ORF">E6G98_02760</name>
    <name evidence="9" type="ORF">E6G99_04105</name>
</gene>
<evidence type="ECO:0000256" key="7">
    <source>
        <dbReference type="RuleBase" id="RU363032"/>
    </source>
</evidence>
<feature type="transmembrane region" description="Helical" evidence="7">
    <location>
        <begin position="200"/>
        <end position="217"/>
    </location>
</feature>
<feature type="transmembrane region" description="Helical" evidence="7">
    <location>
        <begin position="12"/>
        <end position="32"/>
    </location>
</feature>
<keyword evidence="3" id="KW-1003">Cell membrane</keyword>
<evidence type="ECO:0000313" key="10">
    <source>
        <dbReference type="EMBL" id="TMJ12485.1"/>
    </source>
</evidence>
<evidence type="ECO:0000256" key="6">
    <source>
        <dbReference type="ARBA" id="ARBA00023136"/>
    </source>
</evidence>
<feature type="transmembrane region" description="Helical" evidence="7">
    <location>
        <begin position="103"/>
        <end position="124"/>
    </location>
</feature>
<dbReference type="SUPFAM" id="SSF161098">
    <property type="entry name" value="MetI-like"/>
    <property type="match status" value="1"/>
</dbReference>
<dbReference type="Pfam" id="PF19300">
    <property type="entry name" value="BPD_transp_1_N"/>
    <property type="match status" value="1"/>
</dbReference>
<evidence type="ECO:0000313" key="11">
    <source>
        <dbReference type="Proteomes" id="UP000315217"/>
    </source>
</evidence>
<dbReference type="EMBL" id="VBAJ01000088">
    <property type="protein sequence ID" value="TMJ08635.1"/>
    <property type="molecule type" value="Genomic_DNA"/>
</dbReference>
<reference evidence="11 12" key="1">
    <citation type="journal article" date="2019" name="Nat. Microbiol.">
        <title>Mediterranean grassland soil C-N compound turnover is dependent on rainfall and depth, and is mediated by genomically divergent microorganisms.</title>
        <authorList>
            <person name="Diamond S."/>
            <person name="Andeer P.F."/>
            <person name="Li Z."/>
            <person name="Crits-Christoph A."/>
            <person name="Burstein D."/>
            <person name="Anantharaman K."/>
            <person name="Lane K.R."/>
            <person name="Thomas B.C."/>
            <person name="Pan C."/>
            <person name="Northen T.R."/>
            <person name="Banfield J.F."/>
        </authorList>
    </citation>
    <scope>NUCLEOTIDE SEQUENCE [LARGE SCALE GENOMIC DNA]</scope>
    <source>
        <strain evidence="10">NP_1</strain>
        <strain evidence="9">NP_2</strain>
    </source>
</reference>
<dbReference type="Gene3D" id="1.10.3720.10">
    <property type="entry name" value="MetI-like"/>
    <property type="match status" value="1"/>
</dbReference>
<feature type="transmembrane region" description="Helical" evidence="7">
    <location>
        <begin position="258"/>
        <end position="284"/>
    </location>
</feature>
<evidence type="ECO:0000313" key="9">
    <source>
        <dbReference type="EMBL" id="TMJ08635.1"/>
    </source>
</evidence>
<evidence type="ECO:0000256" key="1">
    <source>
        <dbReference type="ARBA" id="ARBA00004651"/>
    </source>
</evidence>
<dbReference type="PANTHER" id="PTHR43163:SF6">
    <property type="entry name" value="DIPEPTIDE TRANSPORT SYSTEM PERMEASE PROTEIN DPPB-RELATED"/>
    <property type="match status" value="1"/>
</dbReference>
<comment type="similarity">
    <text evidence="7">Belongs to the binding-protein-dependent transport system permease family.</text>
</comment>
<comment type="subcellular location">
    <subcellularLocation>
        <location evidence="1 7">Cell membrane</location>
        <topology evidence="1 7">Multi-pass membrane protein</topology>
    </subcellularLocation>
</comment>
<proteinExistence type="inferred from homology"/>
<keyword evidence="2 7" id="KW-0813">Transport</keyword>
<dbReference type="Proteomes" id="UP000315217">
    <property type="component" value="Unassembled WGS sequence"/>
</dbReference>
<protein>
    <submittedName>
        <fullName evidence="10">ABC transporter permease</fullName>
    </submittedName>
</protein>
<evidence type="ECO:0000256" key="3">
    <source>
        <dbReference type="ARBA" id="ARBA00022475"/>
    </source>
</evidence>
<dbReference type="CDD" id="cd06261">
    <property type="entry name" value="TM_PBP2"/>
    <property type="match status" value="1"/>
</dbReference>
<accession>A0A537LWW3</accession>
<dbReference type="GO" id="GO:0005886">
    <property type="term" value="C:plasma membrane"/>
    <property type="evidence" value="ECO:0007669"/>
    <property type="project" value="UniProtKB-SubCell"/>
</dbReference>
<dbReference type="InterPro" id="IPR035906">
    <property type="entry name" value="MetI-like_sf"/>
</dbReference>
<name>A0A537LWW3_9BACT</name>
<keyword evidence="6 7" id="KW-0472">Membrane</keyword>
<evidence type="ECO:0000256" key="2">
    <source>
        <dbReference type="ARBA" id="ARBA00022448"/>
    </source>
</evidence>
<dbReference type="PANTHER" id="PTHR43163">
    <property type="entry name" value="DIPEPTIDE TRANSPORT SYSTEM PERMEASE PROTEIN DPPB-RELATED"/>
    <property type="match status" value="1"/>
</dbReference>
<dbReference type="Proteomes" id="UP000318661">
    <property type="component" value="Unassembled WGS sequence"/>
</dbReference>
<dbReference type="EMBL" id="VBAI01000022">
    <property type="protein sequence ID" value="TMJ12485.1"/>
    <property type="molecule type" value="Genomic_DNA"/>
</dbReference>
<keyword evidence="5 7" id="KW-1133">Transmembrane helix</keyword>
<dbReference type="InterPro" id="IPR045621">
    <property type="entry name" value="BPD_transp_1_N"/>
</dbReference>
<evidence type="ECO:0000256" key="4">
    <source>
        <dbReference type="ARBA" id="ARBA00022692"/>
    </source>
</evidence>
<dbReference type="PROSITE" id="PS50928">
    <property type="entry name" value="ABC_TM1"/>
    <property type="match status" value="1"/>
</dbReference>
<feature type="domain" description="ABC transmembrane type-1" evidence="8">
    <location>
        <begin position="97"/>
        <end position="327"/>
    </location>
</feature>
<evidence type="ECO:0000313" key="12">
    <source>
        <dbReference type="Proteomes" id="UP000318661"/>
    </source>
</evidence>
<dbReference type="GO" id="GO:0055085">
    <property type="term" value="P:transmembrane transport"/>
    <property type="evidence" value="ECO:0007669"/>
    <property type="project" value="InterPro"/>
</dbReference>
<dbReference type="InterPro" id="IPR000515">
    <property type="entry name" value="MetI-like"/>
</dbReference>
<dbReference type="AlphaFoldDB" id="A0A537LWW3"/>
<dbReference type="Pfam" id="PF00528">
    <property type="entry name" value="BPD_transp_1"/>
    <property type="match status" value="1"/>
</dbReference>
<feature type="transmembrane region" description="Helical" evidence="7">
    <location>
        <begin position="136"/>
        <end position="161"/>
    </location>
</feature>
<evidence type="ECO:0000256" key="5">
    <source>
        <dbReference type="ARBA" id="ARBA00022989"/>
    </source>
</evidence>
<feature type="transmembrane region" description="Helical" evidence="7">
    <location>
        <begin position="304"/>
        <end position="327"/>
    </location>
</feature>
<sequence>MRYSTFLIHRVLLSVLVLLGLSLLIFVIARVIPGDPARIALGPLASRAQIAALRAQMYLDEPLPVQYAHYVRGVVRGDFGESLYTHRPVTTDLHDLFPATLELVLYAGLLMVAVGVPLGILAASYRDTWVDTLVRLISLGGVVTPAFVWAIVLMLIFAYALGVLPVAGRLSAGAVPPPPVTGLVTIDALLDRNPATYLDFLRHLVLPAVSLALAGVAQAARLTRASMVDVAGRPFIEAARAFGISNARIALKYMLKPSLIPTVTILGLDFAALLGNAFLVEAVFNWPGIARYGVQVILRKDLNAIVAVVIIMGLFFVVINFLIDILVGYLDPRIRLRQADEAA</sequence>